<keyword evidence="2" id="KW-1185">Reference proteome</keyword>
<organism evidence="1 2">
    <name type="scientific">Rhododendron molle</name>
    <name type="common">Chinese azalea</name>
    <name type="synonym">Azalea mollis</name>
    <dbReference type="NCBI Taxonomy" id="49168"/>
    <lineage>
        <taxon>Eukaryota</taxon>
        <taxon>Viridiplantae</taxon>
        <taxon>Streptophyta</taxon>
        <taxon>Embryophyta</taxon>
        <taxon>Tracheophyta</taxon>
        <taxon>Spermatophyta</taxon>
        <taxon>Magnoliopsida</taxon>
        <taxon>eudicotyledons</taxon>
        <taxon>Gunneridae</taxon>
        <taxon>Pentapetalae</taxon>
        <taxon>asterids</taxon>
        <taxon>Ericales</taxon>
        <taxon>Ericaceae</taxon>
        <taxon>Ericoideae</taxon>
        <taxon>Rhodoreae</taxon>
        <taxon>Rhododendron</taxon>
    </lineage>
</organism>
<name>A0ACC0LC96_RHOML</name>
<dbReference type="EMBL" id="CM046400">
    <property type="protein sequence ID" value="KAI8526349.1"/>
    <property type="molecule type" value="Genomic_DNA"/>
</dbReference>
<evidence type="ECO:0000313" key="1">
    <source>
        <dbReference type="EMBL" id="KAI8526349.1"/>
    </source>
</evidence>
<comment type="caution">
    <text evidence="1">The sequence shown here is derived from an EMBL/GenBank/DDBJ whole genome shotgun (WGS) entry which is preliminary data.</text>
</comment>
<gene>
    <name evidence="1" type="ORF">RHMOL_Rhmol13G0300600</name>
</gene>
<sequence>MEAQGNGYGNGKHLPIIGNGFPSIHRASFSDNFVFGAASAAFQYEGAAKEGGRGPSIWDDFTKRWPGRITDGSNGNTAVDFYYQFKCFNFLDMFLMYSIMKLSGGQLNLGINKEGIRFYNELIDELIANGYVSQINHDLNGF</sequence>
<dbReference type="Proteomes" id="UP001062846">
    <property type="component" value="Chromosome 13"/>
</dbReference>
<protein>
    <submittedName>
        <fullName evidence="1">Uncharacterized protein</fullName>
    </submittedName>
</protein>
<proteinExistence type="predicted"/>
<evidence type="ECO:0000313" key="2">
    <source>
        <dbReference type="Proteomes" id="UP001062846"/>
    </source>
</evidence>
<accession>A0ACC0LC96</accession>
<reference evidence="1" key="1">
    <citation type="submission" date="2022-02" db="EMBL/GenBank/DDBJ databases">
        <title>Plant Genome Project.</title>
        <authorList>
            <person name="Zhang R.-G."/>
        </authorList>
    </citation>
    <scope>NUCLEOTIDE SEQUENCE</scope>
    <source>
        <strain evidence="1">AT1</strain>
    </source>
</reference>